<dbReference type="InterPro" id="IPR003856">
    <property type="entry name" value="LPS_length_determ_N"/>
</dbReference>
<dbReference type="Pfam" id="PF13807">
    <property type="entry name" value="GNVR"/>
    <property type="match status" value="1"/>
</dbReference>
<evidence type="ECO:0000256" key="4">
    <source>
        <dbReference type="ARBA" id="ARBA00022989"/>
    </source>
</evidence>
<keyword evidence="3 7" id="KW-0812">Transmembrane</keyword>
<sequence>MNFQQFLHVLLARKWIALSVLATVVLSAAAVSVLMPKQYTADAALTIDVKASDPITGMPVQGYLANGFMATQVDIIASQNGALRVVTALDLLDRPEVRERWLAATNGRGEMRDWLAAALLKGLEVKPSRESNTIGLEYTAADPKFAAILANEFAAAYIRGVADMRAAAAQQNNAFFEQQLKLLKGNLEKAQQQLSSYQQAQGIVASDERLDVETQRLNELGSQAAQAQGAALDAQSRTKGGAQAPDVLNNPLIQQLKNQLAIQQGKLDEAAQKYGPNHPHYLQAKAELDATRSQLNQLLAQYAGGLHSAAGNADSRQAAMVAALQAQKARVLELKSQRSHLDVLQREVDSAQRAYDQALQRLSQTALESRATQTNIAMLKTAVEPLRPSSPKLLLNLLLALFVGSVLGIAFAMLAELFDRRVRSATDVETLLDLPVLAVLGQAPVKRGRFGFRKLATAA</sequence>
<dbReference type="EMBL" id="BMYO01000001">
    <property type="protein sequence ID" value="GHD56373.1"/>
    <property type="molecule type" value="Genomic_DNA"/>
</dbReference>
<keyword evidence="6" id="KW-0175">Coiled coil</keyword>
<evidence type="ECO:0000259" key="8">
    <source>
        <dbReference type="Pfam" id="PF02706"/>
    </source>
</evidence>
<comment type="subcellular location">
    <subcellularLocation>
        <location evidence="1">Cell membrane</location>
        <topology evidence="1">Multi-pass membrane protein</topology>
    </subcellularLocation>
</comment>
<evidence type="ECO:0000256" key="2">
    <source>
        <dbReference type="ARBA" id="ARBA00022475"/>
    </source>
</evidence>
<feature type="domain" description="Polysaccharide chain length determinant N-terminal" evidence="8">
    <location>
        <begin position="3"/>
        <end position="87"/>
    </location>
</feature>
<gene>
    <name evidence="10" type="ORF">GCM10007350_03320</name>
</gene>
<evidence type="ECO:0000256" key="6">
    <source>
        <dbReference type="SAM" id="Coils"/>
    </source>
</evidence>
<keyword evidence="2" id="KW-1003">Cell membrane</keyword>
<keyword evidence="5 7" id="KW-0472">Membrane</keyword>
<evidence type="ECO:0000256" key="5">
    <source>
        <dbReference type="ARBA" id="ARBA00023136"/>
    </source>
</evidence>
<proteinExistence type="predicted"/>
<organism evidence="10 11">
    <name type="scientific">Jeongeupia chitinilytica</name>
    <dbReference type="NCBI Taxonomy" id="1041641"/>
    <lineage>
        <taxon>Bacteria</taxon>
        <taxon>Pseudomonadati</taxon>
        <taxon>Pseudomonadota</taxon>
        <taxon>Betaproteobacteria</taxon>
        <taxon>Neisseriales</taxon>
        <taxon>Chitinibacteraceae</taxon>
        <taxon>Jeongeupia</taxon>
    </lineage>
</organism>
<keyword evidence="11" id="KW-1185">Reference proteome</keyword>
<feature type="domain" description="Tyrosine-protein kinase G-rich" evidence="9">
    <location>
        <begin position="336"/>
        <end position="414"/>
    </location>
</feature>
<dbReference type="Pfam" id="PF02706">
    <property type="entry name" value="Wzz"/>
    <property type="match status" value="1"/>
</dbReference>
<evidence type="ECO:0000256" key="3">
    <source>
        <dbReference type="ARBA" id="ARBA00022692"/>
    </source>
</evidence>
<dbReference type="InterPro" id="IPR050445">
    <property type="entry name" value="Bact_polysacc_biosynth/exp"/>
</dbReference>
<feature type="coiled-coil region" evidence="6">
    <location>
        <begin position="166"/>
        <end position="200"/>
    </location>
</feature>
<evidence type="ECO:0000313" key="10">
    <source>
        <dbReference type="EMBL" id="GHD56373.1"/>
    </source>
</evidence>
<dbReference type="PANTHER" id="PTHR32309:SF13">
    <property type="entry name" value="FERRIC ENTEROBACTIN TRANSPORT PROTEIN FEPE"/>
    <property type="match status" value="1"/>
</dbReference>
<accession>A0ABQ3GY24</accession>
<keyword evidence="4 7" id="KW-1133">Transmembrane helix</keyword>
<dbReference type="RefSeq" id="WP_189458409.1">
    <property type="nucleotide sequence ID" value="NZ_BMYO01000001.1"/>
</dbReference>
<evidence type="ECO:0000256" key="7">
    <source>
        <dbReference type="SAM" id="Phobius"/>
    </source>
</evidence>
<dbReference type="PANTHER" id="PTHR32309">
    <property type="entry name" value="TYROSINE-PROTEIN KINASE"/>
    <property type="match status" value="1"/>
</dbReference>
<protein>
    <recommendedName>
        <fullName evidence="12">Chain length determinant protein EpsF</fullName>
    </recommendedName>
</protein>
<feature type="coiled-coil region" evidence="6">
    <location>
        <begin position="334"/>
        <end position="368"/>
    </location>
</feature>
<dbReference type="NCBIfam" id="TIGR03017">
    <property type="entry name" value="EpsF"/>
    <property type="match status" value="1"/>
</dbReference>
<feature type="coiled-coil region" evidence="6">
    <location>
        <begin position="253"/>
        <end position="301"/>
    </location>
</feature>
<name>A0ABQ3GY24_9NEIS</name>
<dbReference type="Proteomes" id="UP000604737">
    <property type="component" value="Unassembled WGS sequence"/>
</dbReference>
<dbReference type="InterPro" id="IPR017468">
    <property type="entry name" value="Chain_len_reg_EpsF"/>
</dbReference>
<reference evidence="11" key="1">
    <citation type="journal article" date="2019" name="Int. J. Syst. Evol. Microbiol.">
        <title>The Global Catalogue of Microorganisms (GCM) 10K type strain sequencing project: providing services to taxonomists for standard genome sequencing and annotation.</title>
        <authorList>
            <consortium name="The Broad Institute Genomics Platform"/>
            <consortium name="The Broad Institute Genome Sequencing Center for Infectious Disease"/>
            <person name="Wu L."/>
            <person name="Ma J."/>
        </authorList>
    </citation>
    <scope>NUCLEOTIDE SEQUENCE [LARGE SCALE GENOMIC DNA]</scope>
    <source>
        <strain evidence="11">KCTC 23701</strain>
    </source>
</reference>
<feature type="transmembrane region" description="Helical" evidence="7">
    <location>
        <begin position="393"/>
        <end position="414"/>
    </location>
</feature>
<comment type="caution">
    <text evidence="10">The sequence shown here is derived from an EMBL/GenBank/DDBJ whole genome shotgun (WGS) entry which is preliminary data.</text>
</comment>
<dbReference type="InterPro" id="IPR032807">
    <property type="entry name" value="GNVR"/>
</dbReference>
<evidence type="ECO:0000313" key="11">
    <source>
        <dbReference type="Proteomes" id="UP000604737"/>
    </source>
</evidence>
<evidence type="ECO:0008006" key="12">
    <source>
        <dbReference type="Google" id="ProtNLM"/>
    </source>
</evidence>
<evidence type="ECO:0000256" key="1">
    <source>
        <dbReference type="ARBA" id="ARBA00004651"/>
    </source>
</evidence>
<evidence type="ECO:0000259" key="9">
    <source>
        <dbReference type="Pfam" id="PF13807"/>
    </source>
</evidence>